<evidence type="ECO:0000313" key="2">
    <source>
        <dbReference type="Proteomes" id="UP001324287"/>
    </source>
</evidence>
<gene>
    <name evidence="1" type="ORF">U6N30_32735</name>
</gene>
<dbReference type="EMBL" id="CP141261">
    <property type="protein sequence ID" value="WRL64257.1"/>
    <property type="molecule type" value="Genomic_DNA"/>
</dbReference>
<dbReference type="Proteomes" id="UP001324287">
    <property type="component" value="Chromosome"/>
</dbReference>
<organism evidence="1 2">
    <name type="scientific">Blastococcus brunescens</name>
    <dbReference type="NCBI Taxonomy" id="1564165"/>
    <lineage>
        <taxon>Bacteria</taxon>
        <taxon>Bacillati</taxon>
        <taxon>Actinomycetota</taxon>
        <taxon>Actinomycetes</taxon>
        <taxon>Geodermatophilales</taxon>
        <taxon>Geodermatophilaceae</taxon>
        <taxon>Blastococcus</taxon>
    </lineage>
</organism>
<name>A0ABZ1B0B6_9ACTN</name>
<keyword evidence="2" id="KW-1185">Reference proteome</keyword>
<dbReference type="InterPro" id="IPR045990">
    <property type="entry name" value="DUF5946"/>
</dbReference>
<accession>A0ABZ1B0B6</accession>
<evidence type="ECO:0000313" key="1">
    <source>
        <dbReference type="EMBL" id="WRL64257.1"/>
    </source>
</evidence>
<protein>
    <submittedName>
        <fullName evidence="1">DUF5946 family protein</fullName>
    </submittedName>
</protein>
<reference evidence="1 2" key="1">
    <citation type="submission" date="2023-12" db="EMBL/GenBank/DDBJ databases">
        <title>Blastococcus brunescens sp. nov., an actonobacterium isolated from sandstone collected in sahara desert.</title>
        <authorList>
            <person name="Gtari M."/>
            <person name="Ghodhbane F."/>
        </authorList>
    </citation>
    <scope>NUCLEOTIDE SEQUENCE [LARGE SCALE GENOMIC DNA]</scope>
    <source>
        <strain evidence="1 2">BMG 8361</strain>
    </source>
</reference>
<proteinExistence type="predicted"/>
<sequence length="141" mass="14857">MPSDAPPSRTQICPGCGAVLAQADGRPSHPGASSSCARLFEVTLRGLREDAGTHPATATALRLADAAYDAQHPTAEDQRLRTALELLGVPAEVDPARRPAAWRTTIADVAADLDVIDLPVLVESWARSVGQDWAVAPVRSE</sequence>
<dbReference type="Pfam" id="PF19371">
    <property type="entry name" value="DUF5946"/>
    <property type="match status" value="1"/>
</dbReference>
<dbReference type="RefSeq" id="WP_324275585.1">
    <property type="nucleotide sequence ID" value="NZ_CP141261.1"/>
</dbReference>